<gene>
    <name evidence="1" type="ORF">LOK49_LG04G03522</name>
</gene>
<evidence type="ECO:0000313" key="2">
    <source>
        <dbReference type="Proteomes" id="UP001060215"/>
    </source>
</evidence>
<protein>
    <submittedName>
        <fullName evidence="1">Zinc finger protein 511</fullName>
    </submittedName>
</protein>
<evidence type="ECO:0000313" key="1">
    <source>
        <dbReference type="EMBL" id="KAI8017254.1"/>
    </source>
</evidence>
<keyword evidence="2" id="KW-1185">Reference proteome</keyword>
<sequence length="253" mass="28675">MAMVDIIENRTPLGFPYWSPVLRNFSPESPFFASGNIERELLAKQVALDINEVEKQQLQSMEDEENREVFCPIVGCGARLNSLDVFEDHYNARHTASCSVCSRVYPTSRLLSIHVSEAHDSFFQAKVARGFAMYECLVDGCGVKLKSYKSRQQHLVDKHKFPTSFEFFKKAHTSKKQRQKNQRKQSAHKRDEEASTAMQAEQETIDGLVSAVSKLSTSDASPSSISFGHRHTRGFAFVPRVVQRERRLDSSPA</sequence>
<name>A0ACC0HW22_9ERIC</name>
<dbReference type="Proteomes" id="UP001060215">
    <property type="component" value="Chromosome 2"/>
</dbReference>
<proteinExistence type="predicted"/>
<accession>A0ACC0HW22</accession>
<organism evidence="1 2">
    <name type="scientific">Camellia lanceoleosa</name>
    <dbReference type="NCBI Taxonomy" id="1840588"/>
    <lineage>
        <taxon>Eukaryota</taxon>
        <taxon>Viridiplantae</taxon>
        <taxon>Streptophyta</taxon>
        <taxon>Embryophyta</taxon>
        <taxon>Tracheophyta</taxon>
        <taxon>Spermatophyta</taxon>
        <taxon>Magnoliopsida</taxon>
        <taxon>eudicotyledons</taxon>
        <taxon>Gunneridae</taxon>
        <taxon>Pentapetalae</taxon>
        <taxon>asterids</taxon>
        <taxon>Ericales</taxon>
        <taxon>Theaceae</taxon>
        <taxon>Camellia</taxon>
    </lineage>
</organism>
<reference evidence="1 2" key="1">
    <citation type="journal article" date="2022" name="Plant J.">
        <title>Chromosome-level genome of Camellia lanceoleosa provides a valuable resource for understanding genome evolution and self-incompatibility.</title>
        <authorList>
            <person name="Gong W."/>
            <person name="Xiao S."/>
            <person name="Wang L."/>
            <person name="Liao Z."/>
            <person name="Chang Y."/>
            <person name="Mo W."/>
            <person name="Hu G."/>
            <person name="Li W."/>
            <person name="Zhao G."/>
            <person name="Zhu H."/>
            <person name="Hu X."/>
            <person name="Ji K."/>
            <person name="Xiang X."/>
            <person name="Song Q."/>
            <person name="Yuan D."/>
            <person name="Jin S."/>
            <person name="Zhang L."/>
        </authorList>
    </citation>
    <scope>NUCLEOTIDE SEQUENCE [LARGE SCALE GENOMIC DNA]</scope>
    <source>
        <strain evidence="1">SQ_2022a</strain>
    </source>
</reference>
<comment type="caution">
    <text evidence="1">The sequence shown here is derived from an EMBL/GenBank/DDBJ whole genome shotgun (WGS) entry which is preliminary data.</text>
</comment>
<dbReference type="EMBL" id="CM045759">
    <property type="protein sequence ID" value="KAI8017254.1"/>
    <property type="molecule type" value="Genomic_DNA"/>
</dbReference>